<name>A0A6C0DQL1_9ZZZZ</name>
<evidence type="ECO:0000313" key="2">
    <source>
        <dbReference type="EMBL" id="QHT18644.1"/>
    </source>
</evidence>
<accession>A0A6C0DQL1</accession>
<sequence>MKVNLISNFKPRTGLMHDVNILRGVWTSVHEDAKFFRVHYMLPECPDADVNIFMEVISPSLFPYAGKNIWIPNPEWTYKTWIPYISQVDEIWAKTRECYDIFKQYTSNVKYIGWTSMDKHWIPETDKKNYYKAIVPVGKNIYRHPKPILQAYQRFLSKPETYRKLPTLHIPYSDGDLTIVVPDDISSKVVLYKKPITENEYDDLFRECGLCICLSVSEGFCHAVNEGLSAGCNVLVSPIRPFVDDVVGPPQSGVFYSRELRRLDQPNFLGVFVDSDIQSIMDALELYCDTDFKYRRIGSQVCREIYGKNHQAFVDRMKIMLSELNIQPYSLKDTLPKEDVLPDVSIVMITKDRRIFMPIAKYSYMIQSYPEDKLELVIVDDGDDPIEDTLFGIPNVKYVRCEKMTVAQKRNLGVKEAMYDIVAFMDDDDVYPNNSVLHRVAMLMKEPKKECAFCTTIPCYDITNYSSFMNVPPMVLEQSKRVSEATLTFTKKFWEERGFQEDVQIGEADAFIHGREQMCRELSPQDVIVSLVHSLNTSSRRTPTMKEPNGNHYGFNEKLFAMVSQIGEELKEKA</sequence>
<dbReference type="SUPFAM" id="SSF53448">
    <property type="entry name" value="Nucleotide-diphospho-sugar transferases"/>
    <property type="match status" value="1"/>
</dbReference>
<dbReference type="InterPro" id="IPR029044">
    <property type="entry name" value="Nucleotide-diphossugar_trans"/>
</dbReference>
<dbReference type="AlphaFoldDB" id="A0A6C0DQL1"/>
<evidence type="ECO:0000259" key="1">
    <source>
        <dbReference type="Pfam" id="PF00535"/>
    </source>
</evidence>
<dbReference type="Gene3D" id="3.40.50.2000">
    <property type="entry name" value="Glycogen Phosphorylase B"/>
    <property type="match status" value="1"/>
</dbReference>
<dbReference type="CDD" id="cd01635">
    <property type="entry name" value="Glycosyltransferase_GTB-type"/>
    <property type="match status" value="1"/>
</dbReference>
<dbReference type="CDD" id="cd00761">
    <property type="entry name" value="Glyco_tranf_GTA_type"/>
    <property type="match status" value="1"/>
</dbReference>
<dbReference type="InterPro" id="IPR001173">
    <property type="entry name" value="Glyco_trans_2-like"/>
</dbReference>
<dbReference type="SUPFAM" id="SSF53756">
    <property type="entry name" value="UDP-Glycosyltransferase/glycogen phosphorylase"/>
    <property type="match status" value="1"/>
</dbReference>
<dbReference type="Gene3D" id="3.90.550.10">
    <property type="entry name" value="Spore Coat Polysaccharide Biosynthesis Protein SpsA, Chain A"/>
    <property type="match status" value="1"/>
</dbReference>
<feature type="domain" description="Glycosyltransferase 2-like" evidence="1">
    <location>
        <begin position="367"/>
        <end position="464"/>
    </location>
</feature>
<dbReference type="EMBL" id="MN739658">
    <property type="protein sequence ID" value="QHT18644.1"/>
    <property type="molecule type" value="Genomic_DNA"/>
</dbReference>
<proteinExistence type="predicted"/>
<dbReference type="Pfam" id="PF00535">
    <property type="entry name" value="Glycos_transf_2"/>
    <property type="match status" value="1"/>
</dbReference>
<protein>
    <recommendedName>
        <fullName evidence="1">Glycosyltransferase 2-like domain-containing protein</fullName>
    </recommendedName>
</protein>
<reference evidence="2" key="1">
    <citation type="journal article" date="2020" name="Nature">
        <title>Giant virus diversity and host interactions through global metagenomics.</title>
        <authorList>
            <person name="Schulz F."/>
            <person name="Roux S."/>
            <person name="Paez-Espino D."/>
            <person name="Jungbluth S."/>
            <person name="Walsh D.A."/>
            <person name="Denef V.J."/>
            <person name="McMahon K.D."/>
            <person name="Konstantinidis K.T."/>
            <person name="Eloe-Fadrosh E.A."/>
            <person name="Kyrpides N.C."/>
            <person name="Woyke T."/>
        </authorList>
    </citation>
    <scope>NUCLEOTIDE SEQUENCE</scope>
    <source>
        <strain evidence="2">GVMAG-M-3300023174-47</strain>
    </source>
</reference>
<organism evidence="2">
    <name type="scientific">viral metagenome</name>
    <dbReference type="NCBI Taxonomy" id="1070528"/>
    <lineage>
        <taxon>unclassified sequences</taxon>
        <taxon>metagenomes</taxon>
        <taxon>organismal metagenomes</taxon>
    </lineage>
</organism>